<evidence type="ECO:0000313" key="2">
    <source>
        <dbReference type="Proteomes" id="UP000777482"/>
    </source>
</evidence>
<reference evidence="1 2" key="1">
    <citation type="submission" date="2020-11" db="EMBL/GenBank/DDBJ databases">
        <title>Kefir isolates.</title>
        <authorList>
            <person name="Marcisauskas S."/>
            <person name="Kim Y."/>
            <person name="Blasche S."/>
        </authorList>
    </citation>
    <scope>NUCLEOTIDE SEQUENCE [LARGE SCALE GENOMIC DNA]</scope>
    <source>
        <strain evidence="1 2">KR</strain>
    </source>
</reference>
<keyword evidence="2" id="KW-1185">Reference proteome</keyword>
<dbReference type="Proteomes" id="UP000777482">
    <property type="component" value="Unassembled WGS sequence"/>
</dbReference>
<name>A0A9P7B818_RHOMI</name>
<accession>A0A9P7B818</accession>
<evidence type="ECO:0000313" key="1">
    <source>
        <dbReference type="EMBL" id="KAG0663865.1"/>
    </source>
</evidence>
<organism evidence="1 2">
    <name type="scientific">Rhodotorula mucilaginosa</name>
    <name type="common">Yeast</name>
    <name type="synonym">Rhodotorula rubra</name>
    <dbReference type="NCBI Taxonomy" id="5537"/>
    <lineage>
        <taxon>Eukaryota</taxon>
        <taxon>Fungi</taxon>
        <taxon>Dikarya</taxon>
        <taxon>Basidiomycota</taxon>
        <taxon>Pucciniomycotina</taxon>
        <taxon>Microbotryomycetes</taxon>
        <taxon>Sporidiobolales</taxon>
        <taxon>Sporidiobolaceae</taxon>
        <taxon>Rhodotorula</taxon>
    </lineage>
</organism>
<dbReference type="EMBL" id="PUHQ01000017">
    <property type="protein sequence ID" value="KAG0663865.1"/>
    <property type="molecule type" value="Genomic_DNA"/>
</dbReference>
<comment type="caution">
    <text evidence="1">The sequence shown here is derived from an EMBL/GenBank/DDBJ whole genome shotgun (WGS) entry which is preliminary data.</text>
</comment>
<dbReference type="OrthoDB" id="2524259at2759"/>
<sequence length="411" mass="45564">MSSEQGTPGASAATLACLSDEVVSRIVVFVCLNQASDADLGHIQSMEATYKALSQLSLVAPTFRMAAQREMNRFLLFRTGAQVKNWLDYAGKREPRHPTRQLTLFDTLPFREGDRPSCKWSHADLQSLFDAVVGVEAIAILFFCQVSLPVDLLAGPQLSGVVSLELASPLAGKLSRPMYAKLERLAIIDDQPAMDRDWSATFRALASSPTASTLRVLKLEHLPQASAHMLALVPMAPGCWQLDLPFLDPNDPQKWRLWVFARLCDSLQYLSVLGFQGDAISILLAFPTGPPSLYIEELVGTVGYGHPLVDESVIPVKDAIHALINVLLQRAFSGQPVRQLVLGSRRNMPRRHQENLVGLIGAAGLRRLDLGARHEYLTKEEGDILSEYIAKSKRKNRFGWTRTLRELEEVE</sequence>
<dbReference type="AlphaFoldDB" id="A0A9P7B818"/>
<gene>
    <name evidence="1" type="ORF">C6P46_002091</name>
</gene>
<protein>
    <submittedName>
        <fullName evidence="1">Uncharacterized protein</fullName>
    </submittedName>
</protein>
<proteinExistence type="predicted"/>